<dbReference type="Proteomes" id="UP000256763">
    <property type="component" value="Unassembled WGS sequence"/>
</dbReference>
<dbReference type="Gene3D" id="3.40.710.10">
    <property type="entry name" value="DD-peptidase/beta-lactamase superfamily"/>
    <property type="match status" value="1"/>
</dbReference>
<sequence>MRRLCRWSLARLFTVAVAFSVGFAVVAAESDIEVLREAAVTALGDDAASLWPRLGEELRAAIGRPDALDRMSRQLRQQYGREKELLDESLHTQSGMTHYRRVARYERSELLLATALTVDAEGVIQGLAITLEQPAPDLPPGLPELPAGSLPPSEWIETMLKELVGVSLPAVIVGVRDAAGRRVIAAGDAGDGEPPDKHTFFEAGSITKGLTGLLLAEMIASGDVTADQTLASLMPSDIALSPALADITLAELATHRSGLPRLGAGPDMQRRLATDNPYAGSTAEEVFRDVARVRESTIEQGRGQYLYSNLGTALLGQLLARVADQSYEFLLKERVFEPLQLGGLALAQADVAERERLAVGSLQGVPTTPWRMDAYAPAGGWQTNVEQLLDLGERLLRQEPAWVADALQPLYRDDSGGIGLAWMHGRVGDREFIWHNGATGGFSGYLAIVPEEALVLVVLANGASGVDAIAEALLAAGH</sequence>
<protein>
    <recommendedName>
        <fullName evidence="1">Beta-lactamase-related domain-containing protein</fullName>
    </recommendedName>
</protein>
<dbReference type="OrthoDB" id="119951at2"/>
<keyword evidence="3" id="KW-1185">Reference proteome</keyword>
<dbReference type="PANTHER" id="PTHR46825:SF9">
    <property type="entry name" value="BETA-LACTAMASE-RELATED DOMAIN-CONTAINING PROTEIN"/>
    <property type="match status" value="1"/>
</dbReference>
<feature type="domain" description="Beta-lactamase-related" evidence="1">
    <location>
        <begin position="169"/>
        <end position="472"/>
    </location>
</feature>
<dbReference type="InterPro" id="IPR001466">
    <property type="entry name" value="Beta-lactam-related"/>
</dbReference>
<evidence type="ECO:0000259" key="1">
    <source>
        <dbReference type="Pfam" id="PF00144"/>
    </source>
</evidence>
<dbReference type="AlphaFoldDB" id="A0A3E0WQ59"/>
<organism evidence="2 3">
    <name type="scientific">Alkalilimnicola ehrlichii</name>
    <dbReference type="NCBI Taxonomy" id="351052"/>
    <lineage>
        <taxon>Bacteria</taxon>
        <taxon>Pseudomonadati</taxon>
        <taxon>Pseudomonadota</taxon>
        <taxon>Gammaproteobacteria</taxon>
        <taxon>Chromatiales</taxon>
        <taxon>Ectothiorhodospiraceae</taxon>
        <taxon>Alkalilimnicola</taxon>
    </lineage>
</organism>
<evidence type="ECO:0000313" key="2">
    <source>
        <dbReference type="EMBL" id="RFA34126.1"/>
    </source>
</evidence>
<dbReference type="RefSeq" id="WP_116303185.1">
    <property type="nucleotide sequence ID" value="NZ_NFZV01000018.1"/>
</dbReference>
<gene>
    <name evidence="2" type="ORF">CAL65_15885</name>
</gene>
<dbReference type="EMBL" id="NFZW01000017">
    <property type="protein sequence ID" value="RFA34126.1"/>
    <property type="molecule type" value="Genomic_DNA"/>
</dbReference>
<dbReference type="Pfam" id="PF00144">
    <property type="entry name" value="Beta-lactamase"/>
    <property type="match status" value="1"/>
</dbReference>
<proteinExistence type="predicted"/>
<dbReference type="PANTHER" id="PTHR46825">
    <property type="entry name" value="D-ALANYL-D-ALANINE-CARBOXYPEPTIDASE/ENDOPEPTIDASE AMPH"/>
    <property type="match status" value="1"/>
</dbReference>
<dbReference type="InterPro" id="IPR012338">
    <property type="entry name" value="Beta-lactam/transpept-like"/>
</dbReference>
<name>A0A3E0WQ59_9GAMM</name>
<accession>A0A3E0WQ59</accession>
<reference evidence="3" key="1">
    <citation type="submission" date="2017-05" db="EMBL/GenBank/DDBJ databases">
        <authorList>
            <person name="Sharma S."/>
            <person name="Sidhu C."/>
            <person name="Pinnaka A.K."/>
        </authorList>
    </citation>
    <scope>NUCLEOTIDE SEQUENCE [LARGE SCALE GENOMIC DNA]</scope>
    <source>
        <strain evidence="3">AK93</strain>
    </source>
</reference>
<dbReference type="SUPFAM" id="SSF56601">
    <property type="entry name" value="beta-lactamase/transpeptidase-like"/>
    <property type="match status" value="1"/>
</dbReference>
<dbReference type="InterPro" id="IPR050491">
    <property type="entry name" value="AmpC-like"/>
</dbReference>
<comment type="caution">
    <text evidence="2">The sequence shown here is derived from an EMBL/GenBank/DDBJ whole genome shotgun (WGS) entry which is preliminary data.</text>
</comment>
<evidence type="ECO:0000313" key="3">
    <source>
        <dbReference type="Proteomes" id="UP000256763"/>
    </source>
</evidence>